<dbReference type="InterPro" id="IPR014756">
    <property type="entry name" value="Ig_E-set"/>
</dbReference>
<dbReference type="SUPFAM" id="SSF51445">
    <property type="entry name" value="(Trans)glycosidases"/>
    <property type="match status" value="1"/>
</dbReference>
<dbReference type="InterPro" id="IPR006047">
    <property type="entry name" value="GH13_cat_dom"/>
</dbReference>
<dbReference type="SMART" id="SM00642">
    <property type="entry name" value="Aamy"/>
    <property type="match status" value="1"/>
</dbReference>
<dbReference type="InterPro" id="IPR013780">
    <property type="entry name" value="Glyco_hydro_b"/>
</dbReference>
<name>A0A4R8HAN4_9FIRM</name>
<feature type="signal peptide" evidence="2">
    <location>
        <begin position="1"/>
        <end position="25"/>
    </location>
</feature>
<dbReference type="EMBL" id="SOEG01000006">
    <property type="protein sequence ID" value="TDX52522.1"/>
    <property type="molecule type" value="Genomic_DNA"/>
</dbReference>
<evidence type="ECO:0000313" key="4">
    <source>
        <dbReference type="EMBL" id="TDX52522.1"/>
    </source>
</evidence>
<comment type="similarity">
    <text evidence="1">Belongs to the glycosyl hydrolase 13 family.</text>
</comment>
<evidence type="ECO:0000256" key="1">
    <source>
        <dbReference type="ARBA" id="ARBA00008061"/>
    </source>
</evidence>
<feature type="chain" id="PRO_5039006042" evidence="2">
    <location>
        <begin position="26"/>
        <end position="983"/>
    </location>
</feature>
<feature type="domain" description="Glycosyl hydrolase family 13 catalytic" evidence="3">
    <location>
        <begin position="467"/>
        <end position="890"/>
    </location>
</feature>
<proteinExistence type="inferred from homology"/>
<dbReference type="InterPro" id="IPR013783">
    <property type="entry name" value="Ig-like_fold"/>
</dbReference>
<dbReference type="CDD" id="cd11341">
    <property type="entry name" value="AmyAc_Pullulanase_LD-like"/>
    <property type="match status" value="1"/>
</dbReference>
<accession>A0A4R8HAN4</accession>
<dbReference type="Proteomes" id="UP000295832">
    <property type="component" value="Unassembled WGS sequence"/>
</dbReference>
<dbReference type="Gene3D" id="2.60.40.10">
    <property type="entry name" value="Immunoglobulins"/>
    <property type="match status" value="1"/>
</dbReference>
<dbReference type="GO" id="GO:0004553">
    <property type="term" value="F:hydrolase activity, hydrolyzing O-glycosyl compounds"/>
    <property type="evidence" value="ECO:0007669"/>
    <property type="project" value="InterPro"/>
</dbReference>
<evidence type="ECO:0000259" key="3">
    <source>
        <dbReference type="SMART" id="SM00642"/>
    </source>
</evidence>
<evidence type="ECO:0000313" key="5">
    <source>
        <dbReference type="Proteomes" id="UP000295832"/>
    </source>
</evidence>
<dbReference type="PROSITE" id="PS51257">
    <property type="entry name" value="PROKAR_LIPOPROTEIN"/>
    <property type="match status" value="1"/>
</dbReference>
<protein>
    <submittedName>
        <fullName evidence="4">Type I pullulanase</fullName>
    </submittedName>
</protein>
<keyword evidence="2" id="KW-0732">Signal</keyword>
<dbReference type="RefSeq" id="WP_134115714.1">
    <property type="nucleotide sequence ID" value="NZ_SOEG01000006.1"/>
</dbReference>
<dbReference type="SUPFAM" id="SSF81296">
    <property type="entry name" value="E set domains"/>
    <property type="match status" value="1"/>
</dbReference>
<evidence type="ECO:0000256" key="2">
    <source>
        <dbReference type="SAM" id="SignalP"/>
    </source>
</evidence>
<dbReference type="InterPro" id="IPR017853">
    <property type="entry name" value="GH"/>
</dbReference>
<dbReference type="InterPro" id="IPR004193">
    <property type="entry name" value="Glyco_hydro_13_N"/>
</dbReference>
<gene>
    <name evidence="4" type="ORF">C7959_10685</name>
</gene>
<sequence>MSLIKKRNSLLMGLLMLLILLTACSSDGNNSSLNKTGKLTLEIPVPVSTLAITDALVETVEVKLTNQNDPDDVHTESQKVSSGSVIFNIDKLAVGNIYDVEVKALDEPGYDVYQGSNVATISKSEVTIVPVDLKLLTADSLEVNIDTDLDYDSGTVKLINSKYEAEIINDQAVLDQEILANDYTLVVQLFDSSGEEILRKAGEISIFPGRLTITDPIDLGVAGNLKIIEKWEREPQEVVVSADPAGAEFLDSQEITLYVSGSDIEVSRYTLDGSNPATDGIDYSNGDTITIGENMSAGEIKTLRLYGENDLGEMSQSYEFSKIENNSREHPFKLGAVYSRTATDFRIWSPDSSNVTVEVDGEEYDCQPVSVDGYSNIYGVTVKGDLHLKEYQFKINGKAVRDPYGVMAKYDAELANGNVGKEGQEQGVSIRTNVGSSINIVMDLSRTDIDWSPRPELKEREDSIIYEMSIRDFTIDSTSGVSSDKRGKFLGAVEEGTSYSSVKTGIDHLKELGVTHVQIMPFYDFATKYNYATGEIYNWGYDPVNYNIPEERYSMTPADYEERIKELKMMIDEFHKNDIRVIMDVVYNHTFDDEMFENITDKYYDGQNLSGCGNSLDTGVPMVSRMIRDSLEYWVREYNIDGFRFDLMAVYHDKEVRQWGEYLNDQFSDRNLLLYGEPWRAMGNPDRSESEKAFSNKKPVLADAHVGMFNGGFRDAIKGKGNDATSGYAFNWQGNPVGEATTGNIESGIRGSLMDYKSRNPLGDIWNYFKSSYDPEQTINYISAHDNLCLWDKINTWADANNQTSQNYLKRINDFASSIVLTSQGIPFIHSGDEMLRTKHNGQFSDQAHNSYMWGDEMNKVDWSWKTQNDANANGLNDTFEYFRDLIQLRNEHPGFRLNTWDEINDLMTTYIPSDRGDIVVSQIDADQNSDSWDEIIVVYNPGDNYQVNLPGSGWEKVFDATGANPTDQSNTAEGTAVTIFAK</sequence>
<dbReference type="Gene3D" id="3.20.20.80">
    <property type="entry name" value="Glycosidases"/>
    <property type="match status" value="1"/>
</dbReference>
<dbReference type="PANTHER" id="PTHR43002">
    <property type="entry name" value="GLYCOGEN DEBRANCHING ENZYME"/>
    <property type="match status" value="1"/>
</dbReference>
<comment type="caution">
    <text evidence="4">The sequence shown here is derived from an EMBL/GenBank/DDBJ whole genome shotgun (WGS) entry which is preliminary data.</text>
</comment>
<dbReference type="Pfam" id="PF02922">
    <property type="entry name" value="CBM_48"/>
    <property type="match status" value="1"/>
</dbReference>
<dbReference type="Gene3D" id="2.60.40.1180">
    <property type="entry name" value="Golgi alpha-mannosidase II"/>
    <property type="match status" value="1"/>
</dbReference>
<dbReference type="AlphaFoldDB" id="A0A4R8HAN4"/>
<dbReference type="GO" id="GO:0005975">
    <property type="term" value="P:carbohydrate metabolic process"/>
    <property type="evidence" value="ECO:0007669"/>
    <property type="project" value="InterPro"/>
</dbReference>
<dbReference type="Pfam" id="PF00128">
    <property type="entry name" value="Alpha-amylase"/>
    <property type="match status" value="1"/>
</dbReference>
<organism evidence="4 5">
    <name type="scientific">Orenia marismortui</name>
    <dbReference type="NCBI Taxonomy" id="46469"/>
    <lineage>
        <taxon>Bacteria</taxon>
        <taxon>Bacillati</taxon>
        <taxon>Bacillota</taxon>
        <taxon>Clostridia</taxon>
        <taxon>Halanaerobiales</taxon>
        <taxon>Halobacteroidaceae</taxon>
        <taxon>Orenia</taxon>
    </lineage>
</organism>
<reference evidence="4 5" key="1">
    <citation type="submission" date="2019-03" db="EMBL/GenBank/DDBJ databases">
        <title>Subsurface microbial communities from deep shales in Ohio and West Virginia, USA.</title>
        <authorList>
            <person name="Wrighton K."/>
        </authorList>
    </citation>
    <scope>NUCLEOTIDE SEQUENCE [LARGE SCALE GENOMIC DNA]</scope>
    <source>
        <strain evidence="4 5">MSL 6dP</strain>
    </source>
</reference>
<dbReference type="STRING" id="926561.GCA_000379025_00724"/>
<keyword evidence="5" id="KW-1185">Reference proteome</keyword>